<sequence>MQCRGFLLVLAVAAMRRAAVVAGSTDAEAAAAEHSSSAVPCGLSYSQAAALARRTWDDLLLILADRVELLAFEDSVLQYVKHPSLRRTLRPLHLVEGTEVSGLRAGDITLLDVNDTEPAVYFNVKLKPLKIRGALRVGDNSHLIRALLVDTEFRFRAVVDYGDMPAPGLLAGRRGRGVAATRYGLARAGHVTHLQVANGDRTETGFGQELEALLAGAAVTTVWFELQRAASVHANWERERPRPLQWEPTQAPQSWGVSGI</sequence>
<evidence type="ECO:0000313" key="4">
    <source>
        <dbReference type="Proteomes" id="UP001075354"/>
    </source>
</evidence>
<evidence type="ECO:0000256" key="1">
    <source>
        <dbReference type="SAM" id="MobiDB-lite"/>
    </source>
</evidence>
<evidence type="ECO:0000313" key="3">
    <source>
        <dbReference type="EMBL" id="KAJ1523478.1"/>
    </source>
</evidence>
<accession>A0AAV7XFI5</accession>
<organism evidence="3 4">
    <name type="scientific">Megalurothrips usitatus</name>
    <name type="common">bean blossom thrips</name>
    <dbReference type="NCBI Taxonomy" id="439358"/>
    <lineage>
        <taxon>Eukaryota</taxon>
        <taxon>Metazoa</taxon>
        <taxon>Ecdysozoa</taxon>
        <taxon>Arthropoda</taxon>
        <taxon>Hexapoda</taxon>
        <taxon>Insecta</taxon>
        <taxon>Pterygota</taxon>
        <taxon>Neoptera</taxon>
        <taxon>Paraneoptera</taxon>
        <taxon>Thysanoptera</taxon>
        <taxon>Terebrantia</taxon>
        <taxon>Thripoidea</taxon>
        <taxon>Thripidae</taxon>
        <taxon>Megalurothrips</taxon>
    </lineage>
</organism>
<feature type="signal peptide" evidence="2">
    <location>
        <begin position="1"/>
        <end position="22"/>
    </location>
</feature>
<feature type="chain" id="PRO_5043956028" evidence="2">
    <location>
        <begin position="23"/>
        <end position="260"/>
    </location>
</feature>
<dbReference type="Proteomes" id="UP001075354">
    <property type="component" value="Chromosome 10"/>
</dbReference>
<keyword evidence="4" id="KW-1185">Reference proteome</keyword>
<protein>
    <submittedName>
        <fullName evidence="3">Uncharacterized protein</fullName>
    </submittedName>
</protein>
<gene>
    <name evidence="3" type="ORF">ONE63_001331</name>
</gene>
<feature type="compositionally biased region" description="Polar residues" evidence="1">
    <location>
        <begin position="247"/>
        <end position="260"/>
    </location>
</feature>
<proteinExistence type="predicted"/>
<dbReference type="EMBL" id="JAPTSV010000010">
    <property type="protein sequence ID" value="KAJ1523478.1"/>
    <property type="molecule type" value="Genomic_DNA"/>
</dbReference>
<keyword evidence="2" id="KW-0732">Signal</keyword>
<comment type="caution">
    <text evidence="3">The sequence shown here is derived from an EMBL/GenBank/DDBJ whole genome shotgun (WGS) entry which is preliminary data.</text>
</comment>
<name>A0AAV7XFI5_9NEOP</name>
<feature type="region of interest" description="Disordered" evidence="1">
    <location>
        <begin position="237"/>
        <end position="260"/>
    </location>
</feature>
<dbReference type="AlphaFoldDB" id="A0AAV7XFI5"/>
<reference evidence="3" key="1">
    <citation type="submission" date="2022-12" db="EMBL/GenBank/DDBJ databases">
        <title>Chromosome-level genome assembly of the bean flower thrips Megalurothrips usitatus.</title>
        <authorList>
            <person name="Ma L."/>
            <person name="Liu Q."/>
            <person name="Li H."/>
            <person name="Cai W."/>
        </authorList>
    </citation>
    <scope>NUCLEOTIDE SEQUENCE</scope>
    <source>
        <strain evidence="3">Cailab_2022a</strain>
    </source>
</reference>
<evidence type="ECO:0000256" key="2">
    <source>
        <dbReference type="SAM" id="SignalP"/>
    </source>
</evidence>